<keyword evidence="3" id="KW-0808">Transferase</keyword>
<dbReference type="GO" id="GO:0005524">
    <property type="term" value="F:ATP binding"/>
    <property type="evidence" value="ECO:0007669"/>
    <property type="project" value="InterPro"/>
</dbReference>
<dbReference type="PROSITE" id="PS50011">
    <property type="entry name" value="PROTEIN_KINASE_DOM"/>
    <property type="match status" value="1"/>
</dbReference>
<evidence type="ECO:0000313" key="4">
    <source>
        <dbReference type="Proteomes" id="UP000246800"/>
    </source>
</evidence>
<dbReference type="SUPFAM" id="SSF56112">
    <property type="entry name" value="Protein kinase-like (PK-like)"/>
    <property type="match status" value="1"/>
</dbReference>
<keyword evidence="3" id="KW-0418">Kinase</keyword>
<gene>
    <name evidence="3" type="ORF">DD902_04650</name>
    <name evidence="2" type="ORF">EGV54_13535</name>
</gene>
<dbReference type="InterPro" id="IPR000719">
    <property type="entry name" value="Prot_kinase_dom"/>
</dbReference>
<evidence type="ECO:0000313" key="5">
    <source>
        <dbReference type="Proteomes" id="UP000600220"/>
    </source>
</evidence>
<evidence type="ECO:0000313" key="3">
    <source>
        <dbReference type="EMBL" id="PWZ75705.1"/>
    </source>
</evidence>
<keyword evidence="5" id="KW-1185">Reference proteome</keyword>
<dbReference type="EMBL" id="AAXKXX010000037">
    <property type="protein sequence ID" value="EGQ4386070.1"/>
    <property type="molecule type" value="Genomic_DNA"/>
</dbReference>
<dbReference type="CDD" id="cd14014">
    <property type="entry name" value="STKc_PknB_like"/>
    <property type="match status" value="1"/>
</dbReference>
<name>A0A2P5JBM6_STAPS</name>
<organism evidence="3 4">
    <name type="scientific">Staphylococcus pseudintermedius</name>
    <dbReference type="NCBI Taxonomy" id="283734"/>
    <lineage>
        <taxon>Bacteria</taxon>
        <taxon>Bacillati</taxon>
        <taxon>Bacillota</taxon>
        <taxon>Bacilli</taxon>
        <taxon>Bacillales</taxon>
        <taxon>Staphylococcaceae</taxon>
        <taxon>Staphylococcus</taxon>
        <taxon>Staphylococcus intermedius group</taxon>
    </lineage>
</organism>
<dbReference type="Gene3D" id="1.10.510.10">
    <property type="entry name" value="Transferase(Phosphotransferase) domain 1"/>
    <property type="match status" value="1"/>
</dbReference>
<keyword evidence="3" id="KW-0723">Serine/threonine-protein kinase</keyword>
<dbReference type="InterPro" id="IPR053235">
    <property type="entry name" value="Ser_Thr_kinase"/>
</dbReference>
<dbReference type="GO" id="GO:0004674">
    <property type="term" value="F:protein serine/threonine kinase activity"/>
    <property type="evidence" value="ECO:0007669"/>
    <property type="project" value="UniProtKB-KW"/>
</dbReference>
<dbReference type="Proteomes" id="UP000246800">
    <property type="component" value="Unassembled WGS sequence"/>
</dbReference>
<accession>A0A2P5JBM6</accession>
<evidence type="ECO:0000313" key="2">
    <source>
        <dbReference type="EMBL" id="EGQ4386070.1"/>
    </source>
</evidence>
<feature type="domain" description="Protein kinase" evidence="1">
    <location>
        <begin position="1"/>
        <end position="270"/>
    </location>
</feature>
<evidence type="ECO:0000259" key="1">
    <source>
        <dbReference type="PROSITE" id="PS50011"/>
    </source>
</evidence>
<sequence>MGLCTNSNYRLNNPEQELFGSCPGDFKSFKNQYSIKKIQTSKHNEIFLFNIYDKGYILKRAINSNYRKYDDKKLIREGKLLRELDNDKIVKCLFINDNNSAYIILEYLEGYTLEYILKKFRVNINKSCEIVHRILEGVQYLHKNHIIHNDLNPSNIIYSKDNKIKIIDLGIATYINSNETRLGAEQFSSPEQLLKKESTIKTDIWGVGCILYYLIEGHRPFKGNKEQLEIKPVIKTKVPIQLKHLIISMLERDSVKRPSIKESIEILEKIKLIL</sequence>
<reference evidence="2 5" key="2">
    <citation type="submission" date="2018-11" db="EMBL/GenBank/DDBJ databases">
        <authorList>
            <consortium name="Veterinary Laboratory Investigation and Response Network"/>
        </authorList>
    </citation>
    <scope>NUCLEOTIDE SEQUENCE [LARGE SCALE GENOMIC DNA]</scope>
    <source>
        <strain evidence="2 5">SPSE-18-VL-LA-PA-Ryan-0021</strain>
    </source>
</reference>
<dbReference type="RefSeq" id="WP_037543415.1">
    <property type="nucleotide sequence ID" value="NZ_BAAFHR010000005.1"/>
</dbReference>
<comment type="caution">
    <text evidence="3">The sequence shown here is derived from an EMBL/GenBank/DDBJ whole genome shotgun (WGS) entry which is preliminary data.</text>
</comment>
<dbReference type="GO" id="GO:0005737">
    <property type="term" value="C:cytoplasm"/>
    <property type="evidence" value="ECO:0007669"/>
    <property type="project" value="TreeGrafter"/>
</dbReference>
<protein>
    <submittedName>
        <fullName evidence="3">Serine/threonine protein kinase</fullName>
    </submittedName>
</protein>
<dbReference type="InterPro" id="IPR011009">
    <property type="entry name" value="Kinase-like_dom_sf"/>
</dbReference>
<dbReference type="EMBL" id="QEIT01000023">
    <property type="protein sequence ID" value="PWZ75705.1"/>
    <property type="molecule type" value="Genomic_DNA"/>
</dbReference>
<dbReference type="Proteomes" id="UP000600220">
    <property type="component" value="Unassembled WGS sequence"/>
</dbReference>
<dbReference type="AlphaFoldDB" id="A0A2P5JBM6"/>
<reference evidence="3 4" key="1">
    <citation type="journal article" date="2018" name="Vet. Microbiol.">
        <title>Clonal diversity and geographic distribution of methicillin-resistant Staphylococcus pseudintermedius from Australian animals: Discovery of novel sequence types.</title>
        <authorList>
            <person name="Worthing K.A."/>
            <person name="Abraham S."/>
            <person name="Coombs G.W."/>
            <person name="Pang S."/>
            <person name="Saputra S."/>
            <person name="Jordan D."/>
            <person name="Trott D.J."/>
            <person name="Norris J.M."/>
        </authorList>
    </citation>
    <scope>NUCLEOTIDE SEQUENCE [LARGE SCALE GENOMIC DNA]</scope>
    <source>
        <strain evidence="3 4">ST525 1</strain>
    </source>
</reference>
<dbReference type="Pfam" id="PF00069">
    <property type="entry name" value="Pkinase"/>
    <property type="match status" value="1"/>
</dbReference>
<proteinExistence type="predicted"/>
<dbReference type="PANTHER" id="PTHR24361">
    <property type="entry name" value="MITOGEN-ACTIVATED KINASE KINASE KINASE"/>
    <property type="match status" value="1"/>
</dbReference>